<protein>
    <submittedName>
        <fullName evidence="2">Uncharacterized protein</fullName>
    </submittedName>
</protein>
<keyword evidence="3" id="KW-1185">Reference proteome</keyword>
<dbReference type="InParanoid" id="A0A165H1D0"/>
<name>A0A165H1D0_EXIGL</name>
<dbReference type="Proteomes" id="UP000077266">
    <property type="component" value="Unassembled WGS sequence"/>
</dbReference>
<evidence type="ECO:0000313" key="2">
    <source>
        <dbReference type="EMBL" id="KZV91310.1"/>
    </source>
</evidence>
<sequence length="662" mass="72097">IPRLSTAVKVALDNGYAINGILEVIALAAQQLYDPKSFTEKEYRLVYVISKYGGASSANILHNSLGLPSSRTALRHASIAMISITYSYPTAESTAQTIRAVFPAPIATRTIGSVIMLDEVHVEPRTRYDAIEDCVAGSCRQHSGGFSLKFNSLDDVDALFAGLDAGEVHLASEATVAAIGALHPGTREHTARPIHISGSCKREDAIQHAALISAVVNGCRATTDVHGTRPYCIASDGESKRGKALTLLTAKRALRTDSPIYPLLSSLPLFNLLCGDDDITADKDYKHIFKRLRGLLLREAGVNVFGVCITRDIVRRHLILCGLSPARADSLLDPNDLQDVVLAVTLLAKVMQMRPLDEADPSLSRVRDALVYLGQLFGAIVRPFTTIQYSLRDQLNSLSTAAHLLFALYSHGRGSAMPVQLYTDIMLMIKNVYFCVAKAKIDDPDGTFFIILLGTDRLEIVFGKMRCMIGSDCNADMIQLRERLTAASECAYILATHPEWDDEPRRLRVPSLDETGDVLLGSSIDHLNPQSWIGDVHVGLVSLQTAWTIGRQRAAKLLKGYNDFDFAEAARRPNVDILQPFGRLSLRDGLAEGERDDPEDACIAIPPATAATDDLSANEPRTQDMSPDLEDVSSAALADSSSSQTVPWIEIDGKKVYKASIL</sequence>
<feature type="non-terminal residue" evidence="2">
    <location>
        <position position="1"/>
    </location>
</feature>
<dbReference type="STRING" id="1314781.A0A165H1D0"/>
<evidence type="ECO:0000256" key="1">
    <source>
        <dbReference type="SAM" id="MobiDB-lite"/>
    </source>
</evidence>
<accession>A0A165H1D0</accession>
<organism evidence="2 3">
    <name type="scientific">Exidia glandulosa HHB12029</name>
    <dbReference type="NCBI Taxonomy" id="1314781"/>
    <lineage>
        <taxon>Eukaryota</taxon>
        <taxon>Fungi</taxon>
        <taxon>Dikarya</taxon>
        <taxon>Basidiomycota</taxon>
        <taxon>Agaricomycotina</taxon>
        <taxon>Agaricomycetes</taxon>
        <taxon>Auriculariales</taxon>
        <taxon>Exidiaceae</taxon>
        <taxon>Exidia</taxon>
    </lineage>
</organism>
<dbReference type="EMBL" id="KV426030">
    <property type="protein sequence ID" value="KZV91310.1"/>
    <property type="molecule type" value="Genomic_DNA"/>
</dbReference>
<evidence type="ECO:0000313" key="3">
    <source>
        <dbReference type="Proteomes" id="UP000077266"/>
    </source>
</evidence>
<dbReference type="OrthoDB" id="2691851at2759"/>
<proteinExistence type="predicted"/>
<feature type="non-terminal residue" evidence="2">
    <location>
        <position position="662"/>
    </location>
</feature>
<feature type="region of interest" description="Disordered" evidence="1">
    <location>
        <begin position="608"/>
        <end position="638"/>
    </location>
</feature>
<gene>
    <name evidence="2" type="ORF">EXIGLDRAFT_590042</name>
</gene>
<dbReference type="AlphaFoldDB" id="A0A165H1D0"/>
<reference evidence="2 3" key="1">
    <citation type="journal article" date="2016" name="Mol. Biol. Evol.">
        <title>Comparative Genomics of Early-Diverging Mushroom-Forming Fungi Provides Insights into the Origins of Lignocellulose Decay Capabilities.</title>
        <authorList>
            <person name="Nagy L.G."/>
            <person name="Riley R."/>
            <person name="Tritt A."/>
            <person name="Adam C."/>
            <person name="Daum C."/>
            <person name="Floudas D."/>
            <person name="Sun H."/>
            <person name="Yadav J.S."/>
            <person name="Pangilinan J."/>
            <person name="Larsson K.H."/>
            <person name="Matsuura K."/>
            <person name="Barry K."/>
            <person name="Labutti K."/>
            <person name="Kuo R."/>
            <person name="Ohm R.A."/>
            <person name="Bhattacharya S.S."/>
            <person name="Shirouzu T."/>
            <person name="Yoshinaga Y."/>
            <person name="Martin F.M."/>
            <person name="Grigoriev I.V."/>
            <person name="Hibbett D.S."/>
        </authorList>
    </citation>
    <scope>NUCLEOTIDE SEQUENCE [LARGE SCALE GENOMIC DNA]</scope>
    <source>
        <strain evidence="2 3">HHB12029</strain>
    </source>
</reference>